<feature type="compositionally biased region" description="Acidic residues" evidence="1">
    <location>
        <begin position="78"/>
        <end position="98"/>
    </location>
</feature>
<dbReference type="Proteomes" id="UP001303473">
    <property type="component" value="Unassembled WGS sequence"/>
</dbReference>
<gene>
    <name evidence="2" type="ORF">QBC46DRAFT_287612</name>
</gene>
<comment type="caution">
    <text evidence="2">The sequence shown here is derived from an EMBL/GenBank/DDBJ whole genome shotgun (WGS) entry which is preliminary data.</text>
</comment>
<dbReference type="AlphaFoldDB" id="A0AAN6NBF5"/>
<reference evidence="3" key="1">
    <citation type="journal article" date="2023" name="Mol. Phylogenet. Evol.">
        <title>Genome-scale phylogeny and comparative genomics of the fungal order Sordariales.</title>
        <authorList>
            <person name="Hensen N."/>
            <person name="Bonometti L."/>
            <person name="Westerberg I."/>
            <person name="Brannstrom I.O."/>
            <person name="Guillou S."/>
            <person name="Cros-Aarteil S."/>
            <person name="Calhoun S."/>
            <person name="Haridas S."/>
            <person name="Kuo A."/>
            <person name="Mondo S."/>
            <person name="Pangilinan J."/>
            <person name="Riley R."/>
            <person name="LaButti K."/>
            <person name="Andreopoulos B."/>
            <person name="Lipzen A."/>
            <person name="Chen C."/>
            <person name="Yan M."/>
            <person name="Daum C."/>
            <person name="Ng V."/>
            <person name="Clum A."/>
            <person name="Steindorff A."/>
            <person name="Ohm R.A."/>
            <person name="Martin F."/>
            <person name="Silar P."/>
            <person name="Natvig D.O."/>
            <person name="Lalanne C."/>
            <person name="Gautier V."/>
            <person name="Ament-Velasquez S.L."/>
            <person name="Kruys A."/>
            <person name="Hutchinson M.I."/>
            <person name="Powell A.J."/>
            <person name="Barry K."/>
            <person name="Miller A.N."/>
            <person name="Grigoriev I.V."/>
            <person name="Debuchy R."/>
            <person name="Gladieux P."/>
            <person name="Hiltunen Thoren M."/>
            <person name="Johannesson H."/>
        </authorList>
    </citation>
    <scope>NUCLEOTIDE SEQUENCE [LARGE SCALE GENOMIC DNA]</scope>
    <source>
        <strain evidence="3">CBS 340.73</strain>
    </source>
</reference>
<feature type="compositionally biased region" description="Acidic residues" evidence="1">
    <location>
        <begin position="105"/>
        <end position="116"/>
    </location>
</feature>
<feature type="region of interest" description="Disordered" evidence="1">
    <location>
        <begin position="1"/>
        <end position="183"/>
    </location>
</feature>
<dbReference type="EMBL" id="MU853792">
    <property type="protein sequence ID" value="KAK3940707.1"/>
    <property type="molecule type" value="Genomic_DNA"/>
</dbReference>
<sequence length="405" mass="44067">MPVSPQTPRHSPHPSMDYQSGAAGYSPQSERRQSKSSFHEPSTPLRGSFNPSDNNMDNMFSSGGMGGMGNGLGNLADELGDAFDDDDGGFYYGDEIEGIDGMAPPEDDDEDEDEMDVSVMKESTTRDSGVDVSNQSPTKAGLALPHRASLSLPSPNGKGHRRMQSEYDGSEYGSESDLESSGMPPRLVEMLDRVASLARRGAENNGSATDGVFKRVTDGLQDLGSQAGVEGGATRLITAHSALTTHLSHQTRQLHNLVFPLLSPLVAPPDPEMIDTLLPMFDQLVECMPRPSTNAFQSLAALHTISADLADTLNYLSDTLHMSRQTTTTATRRLRSAKELVAEMKKEDELREEGERWITRGNWEERLQKRECASVCGDVVGGFEEVCNGWRKRLLAQVETTTAQG</sequence>
<evidence type="ECO:0000313" key="3">
    <source>
        <dbReference type="Proteomes" id="UP001303473"/>
    </source>
</evidence>
<name>A0AAN6NBF5_9PEZI</name>
<feature type="compositionally biased region" description="Polar residues" evidence="1">
    <location>
        <begin position="49"/>
        <end position="61"/>
    </location>
</feature>
<evidence type="ECO:0000256" key="1">
    <source>
        <dbReference type="SAM" id="MobiDB-lite"/>
    </source>
</evidence>
<keyword evidence="3" id="KW-1185">Reference proteome</keyword>
<feature type="compositionally biased region" description="Low complexity" evidence="1">
    <location>
        <begin position="166"/>
        <end position="175"/>
    </location>
</feature>
<feature type="compositionally biased region" description="Gly residues" evidence="1">
    <location>
        <begin position="63"/>
        <end position="72"/>
    </location>
</feature>
<proteinExistence type="predicted"/>
<organism evidence="2 3">
    <name type="scientific">Diplogelasinospora grovesii</name>
    <dbReference type="NCBI Taxonomy" id="303347"/>
    <lineage>
        <taxon>Eukaryota</taxon>
        <taxon>Fungi</taxon>
        <taxon>Dikarya</taxon>
        <taxon>Ascomycota</taxon>
        <taxon>Pezizomycotina</taxon>
        <taxon>Sordariomycetes</taxon>
        <taxon>Sordariomycetidae</taxon>
        <taxon>Sordariales</taxon>
        <taxon>Diplogelasinosporaceae</taxon>
        <taxon>Diplogelasinospora</taxon>
    </lineage>
</organism>
<evidence type="ECO:0000313" key="2">
    <source>
        <dbReference type="EMBL" id="KAK3940707.1"/>
    </source>
</evidence>
<accession>A0AAN6NBF5</accession>
<protein>
    <submittedName>
        <fullName evidence="2">Uncharacterized protein</fullName>
    </submittedName>
</protein>